<reference evidence="3" key="1">
    <citation type="journal article" date="2020" name="Stud. Mycol.">
        <title>101 Dothideomycetes genomes: a test case for predicting lifestyles and emergence of pathogens.</title>
        <authorList>
            <person name="Haridas S."/>
            <person name="Albert R."/>
            <person name="Binder M."/>
            <person name="Bloem J."/>
            <person name="Labutti K."/>
            <person name="Salamov A."/>
            <person name="Andreopoulos B."/>
            <person name="Baker S."/>
            <person name="Barry K."/>
            <person name="Bills G."/>
            <person name="Bluhm B."/>
            <person name="Cannon C."/>
            <person name="Castanera R."/>
            <person name="Culley D."/>
            <person name="Daum C."/>
            <person name="Ezra D."/>
            <person name="Gonzalez J."/>
            <person name="Henrissat B."/>
            <person name="Kuo A."/>
            <person name="Liang C."/>
            <person name="Lipzen A."/>
            <person name="Lutzoni F."/>
            <person name="Magnuson J."/>
            <person name="Mondo S."/>
            <person name="Nolan M."/>
            <person name="Ohm R."/>
            <person name="Pangilinan J."/>
            <person name="Park H.-J."/>
            <person name="Ramirez L."/>
            <person name="Alfaro M."/>
            <person name="Sun H."/>
            <person name="Tritt A."/>
            <person name="Yoshinaga Y."/>
            <person name="Zwiers L.-H."/>
            <person name="Turgeon B."/>
            <person name="Goodwin S."/>
            <person name="Spatafora J."/>
            <person name="Crous P."/>
            <person name="Grigoriev I."/>
        </authorList>
    </citation>
    <scope>NUCLEOTIDE SEQUENCE</scope>
    <source>
        <strain evidence="3">SCOH1-5</strain>
    </source>
</reference>
<dbReference type="SUPFAM" id="SSF54236">
    <property type="entry name" value="Ubiquitin-like"/>
    <property type="match status" value="1"/>
</dbReference>
<evidence type="ECO:0000313" key="3">
    <source>
        <dbReference type="EMBL" id="KAF2208313.1"/>
    </source>
</evidence>
<feature type="compositionally biased region" description="Polar residues" evidence="1">
    <location>
        <begin position="883"/>
        <end position="896"/>
    </location>
</feature>
<feature type="compositionally biased region" description="Basic and acidic residues" evidence="1">
    <location>
        <begin position="638"/>
        <end position="652"/>
    </location>
</feature>
<feature type="compositionally biased region" description="Pro residues" evidence="1">
    <location>
        <begin position="1"/>
        <end position="11"/>
    </location>
</feature>
<evidence type="ECO:0000259" key="2">
    <source>
        <dbReference type="Pfam" id="PF00169"/>
    </source>
</evidence>
<dbReference type="Gene3D" id="2.30.29.30">
    <property type="entry name" value="Pleckstrin-homology domain (PH domain)/Phosphotyrosine-binding domain (PTB)"/>
    <property type="match status" value="1"/>
</dbReference>
<dbReference type="PANTHER" id="PTHR38700">
    <property type="entry name" value="YALI0E22418P"/>
    <property type="match status" value="1"/>
</dbReference>
<dbReference type="Proteomes" id="UP000799539">
    <property type="component" value="Unassembled WGS sequence"/>
</dbReference>
<keyword evidence="4" id="KW-1185">Reference proteome</keyword>
<dbReference type="PANTHER" id="PTHR38700:SF1">
    <property type="entry name" value="PH DOMAIN-CONTAINING PROTEIN"/>
    <property type="match status" value="1"/>
</dbReference>
<evidence type="ECO:0000256" key="1">
    <source>
        <dbReference type="SAM" id="MobiDB-lite"/>
    </source>
</evidence>
<protein>
    <recommendedName>
        <fullName evidence="2">PH domain-containing protein</fullName>
    </recommendedName>
</protein>
<dbReference type="SUPFAM" id="SSF50729">
    <property type="entry name" value="PH domain-like"/>
    <property type="match status" value="1"/>
</dbReference>
<accession>A0A6A6F4F9</accession>
<feature type="compositionally biased region" description="Polar residues" evidence="1">
    <location>
        <begin position="202"/>
        <end position="213"/>
    </location>
</feature>
<feature type="region of interest" description="Disordered" evidence="1">
    <location>
        <begin position="591"/>
        <end position="776"/>
    </location>
</feature>
<proteinExistence type="predicted"/>
<feature type="region of interest" description="Disordered" evidence="1">
    <location>
        <begin position="237"/>
        <end position="270"/>
    </location>
</feature>
<name>A0A6A6F4F9_9PEZI</name>
<dbReference type="InterPro" id="IPR029071">
    <property type="entry name" value="Ubiquitin-like_domsf"/>
</dbReference>
<feature type="compositionally biased region" description="Basic and acidic residues" evidence="1">
    <location>
        <begin position="132"/>
        <end position="165"/>
    </location>
</feature>
<dbReference type="AlphaFoldDB" id="A0A6A6F4F9"/>
<sequence length="990" mass="108073">MAETASPPPSQPSRYRSQRQQRHAPVEEEPAVPPIPSSPGAGDGELVRSKSRYHRKQAPAPTATTSPDTRPVTRDQHGDTPSRYRSKHRSPPVKPLYQEQAPRLQPTRTTSSDDNTKTRHVATPPAGLGAQDSRHFSSSGDERDSDADKRQHSRDTAPKSRHSDQRPPLPPPVPGSMPSPTGELFPRPMEVAEPPRRDGPPQSGQIRATNSMADLSHYSDEDRGCFGGLFKRKRGDMAAPAVEKQSHASLAASPKAHEPIRPGGGGVVPGIDAPKSAVNAGDRRVLVECHSSQRWFAVTPETTSVDIIKTAATVMSERIEVKSALLVETFKSVGVQRPLRRYEQIRDVLNSWDDDAQNKLTLVDPGAGTIEPELTIAGAPKERPEGDTWPLMCSTRPGKWEKRFVTLKPEGQIVSHKDAEKQKDMVNVCHLSDFDIYMPTAERKKGKIKPPKKHCFAIKSQQKTSMFESTQDFVHFFCTADPVTSDNFYKAVQSYRSWYLVHVRGIGQKEKPAVAVAPALPPLLSCDGNDRSTSAEYKTHRPQESVGSHYQLGSFRPLMDAEAFEQRRMSGGSEHGVVGSCNLANTSNQFDASVPLEKPSNTVKRSHPPGAMANRGVLAEDEPLANLGRSTSINKRRLSADQKRVDSSEFKDTGLLGRNYSQRRKENEQRETSQQAFTTGPNLLNGGLMGREDSFGNGDGLQSRPSTRKHASNGELKRTGSTRDHHRSGGHVREGSVELGRSGSRREKPKPLIDLTPEYKEPPQHKNKGKGHKPERIGNAGLIEAATSPEDPLNIPQGTVFRNTSGGQQSQRVTSGPQISALVDLTPQHKEPIHHARKGRGYVPESGGHPGGLVHSASTPEDPLNLPQNNVFRSAPEGRSISGGFSQAQTSQSLQRGPSLRKPQPEAFTGEGLLASAANRQGWGTSDKGRGVIDGSRAGGKPLVDINYDSNYAKGTLLNKVEKSQGGPVQAPIIDREKREEVDIKVGERL</sequence>
<feature type="domain" description="PH" evidence="2">
    <location>
        <begin position="397"/>
        <end position="493"/>
    </location>
</feature>
<feature type="compositionally biased region" description="Pro residues" evidence="1">
    <location>
        <begin position="167"/>
        <end position="177"/>
    </location>
</feature>
<feature type="region of interest" description="Disordered" evidence="1">
    <location>
        <begin position="1"/>
        <end position="220"/>
    </location>
</feature>
<dbReference type="Gene3D" id="3.10.20.90">
    <property type="entry name" value="Phosphatidylinositol 3-kinase Catalytic Subunit, Chain A, domain 1"/>
    <property type="match status" value="1"/>
</dbReference>
<dbReference type="OrthoDB" id="43122at2759"/>
<feature type="region of interest" description="Disordered" evidence="1">
    <location>
        <begin position="833"/>
        <end position="946"/>
    </location>
</feature>
<dbReference type="InterPro" id="IPR001849">
    <property type="entry name" value="PH_domain"/>
</dbReference>
<dbReference type="Pfam" id="PF00169">
    <property type="entry name" value="PH"/>
    <property type="match status" value="1"/>
</dbReference>
<feature type="compositionally biased region" description="Basic and acidic residues" evidence="1">
    <location>
        <begin position="744"/>
        <end position="764"/>
    </location>
</feature>
<evidence type="ECO:0000313" key="4">
    <source>
        <dbReference type="Proteomes" id="UP000799539"/>
    </source>
</evidence>
<dbReference type="InterPro" id="IPR011993">
    <property type="entry name" value="PH-like_dom_sf"/>
</dbReference>
<feature type="compositionally biased region" description="Low complexity" evidence="1">
    <location>
        <begin position="58"/>
        <end position="67"/>
    </location>
</feature>
<organism evidence="3 4">
    <name type="scientific">Cercospora zeae-maydis SCOH1-5</name>
    <dbReference type="NCBI Taxonomy" id="717836"/>
    <lineage>
        <taxon>Eukaryota</taxon>
        <taxon>Fungi</taxon>
        <taxon>Dikarya</taxon>
        <taxon>Ascomycota</taxon>
        <taxon>Pezizomycotina</taxon>
        <taxon>Dothideomycetes</taxon>
        <taxon>Dothideomycetidae</taxon>
        <taxon>Mycosphaerellales</taxon>
        <taxon>Mycosphaerellaceae</taxon>
        <taxon>Cercospora</taxon>
    </lineage>
</organism>
<gene>
    <name evidence="3" type="ORF">CERZMDRAFT_101382</name>
</gene>
<dbReference type="EMBL" id="ML992694">
    <property type="protein sequence ID" value="KAF2208313.1"/>
    <property type="molecule type" value="Genomic_DNA"/>
</dbReference>
<feature type="compositionally biased region" description="Polar residues" evidence="1">
    <location>
        <begin position="672"/>
        <end position="682"/>
    </location>
</feature>
<feature type="compositionally biased region" description="Basic and acidic residues" evidence="1">
    <location>
        <begin position="71"/>
        <end position="82"/>
    </location>
</feature>